<keyword evidence="1" id="KW-0472">Membrane</keyword>
<feature type="transmembrane region" description="Helical" evidence="1">
    <location>
        <begin position="20"/>
        <end position="43"/>
    </location>
</feature>
<dbReference type="AlphaFoldDB" id="A0A1F7IP92"/>
<protein>
    <recommendedName>
        <fullName evidence="4">DUF5050 domain-containing protein</fullName>
    </recommendedName>
</protein>
<dbReference type="Proteomes" id="UP000179072">
    <property type="component" value="Unassembled WGS sequence"/>
</dbReference>
<dbReference type="SUPFAM" id="SSF50998">
    <property type="entry name" value="Quinoprotein alcohol dehydrogenase-like"/>
    <property type="match status" value="1"/>
</dbReference>
<evidence type="ECO:0000313" key="3">
    <source>
        <dbReference type="Proteomes" id="UP000179072"/>
    </source>
</evidence>
<reference evidence="2 3" key="1">
    <citation type="journal article" date="2016" name="Nat. Commun.">
        <title>Thousands of microbial genomes shed light on interconnected biogeochemical processes in an aquifer system.</title>
        <authorList>
            <person name="Anantharaman K."/>
            <person name="Brown C.T."/>
            <person name="Hug L.A."/>
            <person name="Sharon I."/>
            <person name="Castelle C.J."/>
            <person name="Probst A.J."/>
            <person name="Thomas B.C."/>
            <person name="Singh A."/>
            <person name="Wilkins M.J."/>
            <person name="Karaoz U."/>
            <person name="Brodie E.L."/>
            <person name="Williams K.H."/>
            <person name="Hubbard S.S."/>
            <person name="Banfield J.F."/>
        </authorList>
    </citation>
    <scope>NUCLEOTIDE SEQUENCE [LARGE SCALE GENOMIC DNA]</scope>
</reference>
<accession>A0A1F7IP92</accession>
<evidence type="ECO:0000256" key="1">
    <source>
        <dbReference type="SAM" id="Phobius"/>
    </source>
</evidence>
<gene>
    <name evidence="2" type="ORF">A2957_02275</name>
</gene>
<comment type="caution">
    <text evidence="2">The sequence shown here is derived from an EMBL/GenBank/DDBJ whole genome shotgun (WGS) entry which is preliminary data.</text>
</comment>
<evidence type="ECO:0008006" key="4">
    <source>
        <dbReference type="Google" id="ProtNLM"/>
    </source>
</evidence>
<keyword evidence="1" id="KW-1133">Transmembrane helix</keyword>
<evidence type="ECO:0000313" key="2">
    <source>
        <dbReference type="EMBL" id="OGK45195.1"/>
    </source>
</evidence>
<dbReference type="InterPro" id="IPR015943">
    <property type="entry name" value="WD40/YVTN_repeat-like_dom_sf"/>
</dbReference>
<dbReference type="InterPro" id="IPR011047">
    <property type="entry name" value="Quinoprotein_ADH-like_sf"/>
</dbReference>
<dbReference type="STRING" id="1802060.A2957_02275"/>
<keyword evidence="1" id="KW-0812">Transmembrane</keyword>
<dbReference type="InterPro" id="IPR018391">
    <property type="entry name" value="PQQ_b-propeller_rpt"/>
</dbReference>
<proteinExistence type="predicted"/>
<dbReference type="Gene3D" id="2.130.10.10">
    <property type="entry name" value="YVTN repeat-like/Quinoprotein amine dehydrogenase"/>
    <property type="match status" value="1"/>
</dbReference>
<dbReference type="PANTHER" id="PTHR34512">
    <property type="entry name" value="CELL SURFACE PROTEIN"/>
    <property type="match status" value="1"/>
</dbReference>
<organism evidence="2 3">
    <name type="scientific">Candidatus Roizmanbacteria bacterium RIFCSPLOWO2_01_FULL_38_11</name>
    <dbReference type="NCBI Taxonomy" id="1802060"/>
    <lineage>
        <taxon>Bacteria</taxon>
        <taxon>Candidatus Roizmaniibacteriota</taxon>
    </lineage>
</organism>
<dbReference type="PANTHER" id="PTHR34512:SF30">
    <property type="entry name" value="OUTER MEMBRANE PROTEIN ASSEMBLY FACTOR BAMB"/>
    <property type="match status" value="1"/>
</dbReference>
<name>A0A1F7IP92_9BACT</name>
<dbReference type="EMBL" id="MGAK01000005">
    <property type="protein sequence ID" value="OGK45195.1"/>
    <property type="molecule type" value="Genomic_DNA"/>
</dbReference>
<dbReference type="SMART" id="SM00564">
    <property type="entry name" value="PQQ"/>
    <property type="match status" value="4"/>
</dbReference>
<sequence length="629" mass="72596">MNNDDISFQNSQPVKHKSSFLPIFFSILILIVIAVSIFFAAYFSSNSISSNQPKKNNKLPSISDIIRSGHQKKSYITSETDFFISQKNINAAKTLGKDIKFFDFERRWKFNYPNNWRGNADELWLQDKTKYSSPRITIRKHTDKIPFQPLKELLASWKEKVGNSRLVEQVELNGFNGISYLHTQLDTIDGKESSVPIQSFVLEKNEERIYIDIFFNSNKLERGLKDQVASIIKSFDIIDLYKDSIAAPMLSPINKLNIVWQTSLPIQTDSIQHEGIQFFQPIIYQNYIYFISSNGRIFILDISNGAFISELSIADGKDNIISAQPTLKNGLLFILSRTDVNRNRNTVTAINPQERRIIWTYESEQDSPISMSIPLEVIGSKVYFMDNVLKELNLSDGRELRSYDNPRLRHVDGTIPVSSSDNHLIYYDKHLYIFTSSGYWWNDDKTYNIYTLSYPSMNLLWKKVYYQGELGRIDFVDMRGGKIFIRGTDNDILYELDSRSGETLSKINLNTGKSTSIRKILSTGDHFYFIRQSSSNDIYHFDPILKKVNWGLLMPGQVTEQSYSYKDGILYFGMNYYEGQSHTLQWIDEKSNKNFFSPSLEGLITSPPASDGEFFYYANDKGKVTAIKR</sequence>